<keyword evidence="2" id="KW-0812">Transmembrane</keyword>
<keyword evidence="2" id="KW-0472">Membrane</keyword>
<proteinExistence type="predicted"/>
<evidence type="ECO:0000256" key="1">
    <source>
        <dbReference type="SAM" id="Coils"/>
    </source>
</evidence>
<gene>
    <name evidence="3" type="ORF">ACFPOH_16045</name>
</gene>
<evidence type="ECO:0000256" key="2">
    <source>
        <dbReference type="SAM" id="Phobius"/>
    </source>
</evidence>
<dbReference type="EMBL" id="JBHSNQ010000192">
    <property type="protein sequence ID" value="MFC5543222.1"/>
    <property type="molecule type" value="Genomic_DNA"/>
</dbReference>
<comment type="caution">
    <text evidence="3">The sequence shown here is derived from an EMBL/GenBank/DDBJ whole genome shotgun (WGS) entry which is preliminary data.</text>
</comment>
<sequence>MNKRYGNKNIRKIENDYVRTADLQMEKLTKRKIGLRRRLTTFFIIASVVIVSLISTLYNQNQRLSEKEAEKEKMLAELQEMKEEQERLKLQIKKLEDDEYIAKLARKEYFLSDDGEIIFNIPKDERDKDKDKEEDHNDE</sequence>
<evidence type="ECO:0000313" key="3">
    <source>
        <dbReference type="EMBL" id="MFC5543222.1"/>
    </source>
</evidence>
<feature type="coiled-coil region" evidence="1">
    <location>
        <begin position="57"/>
        <end position="98"/>
    </location>
</feature>
<dbReference type="RefSeq" id="WP_390310614.1">
    <property type="nucleotide sequence ID" value="NZ_JBHSNQ010000192.1"/>
</dbReference>
<keyword evidence="1" id="KW-0175">Coiled coil</keyword>
<keyword evidence="2" id="KW-1133">Transmembrane helix</keyword>
<dbReference type="PANTHER" id="PTHR40027">
    <property type="entry name" value="CELL DIVISION PROTEIN DIVIC"/>
    <property type="match status" value="1"/>
</dbReference>
<protein>
    <submittedName>
        <fullName evidence="3">Septum formation initiator family protein</fullName>
    </submittedName>
</protein>
<dbReference type="Pfam" id="PF04977">
    <property type="entry name" value="DivIC"/>
    <property type="match status" value="1"/>
</dbReference>
<dbReference type="InterPro" id="IPR007060">
    <property type="entry name" value="FtsL/DivIC"/>
</dbReference>
<reference evidence="4" key="1">
    <citation type="journal article" date="2019" name="Int. J. Syst. Evol. Microbiol.">
        <title>The Global Catalogue of Microorganisms (GCM) 10K type strain sequencing project: providing services to taxonomists for standard genome sequencing and annotation.</title>
        <authorList>
            <consortium name="The Broad Institute Genomics Platform"/>
            <consortium name="The Broad Institute Genome Sequencing Center for Infectious Disease"/>
            <person name="Wu L."/>
            <person name="Ma J."/>
        </authorList>
    </citation>
    <scope>NUCLEOTIDE SEQUENCE [LARGE SCALE GENOMIC DNA]</scope>
    <source>
        <strain evidence="4">CCUG 56331</strain>
    </source>
</reference>
<keyword evidence="4" id="KW-1185">Reference proteome</keyword>
<dbReference type="Proteomes" id="UP001595978">
    <property type="component" value="Unassembled WGS sequence"/>
</dbReference>
<accession>A0ABW0REH1</accession>
<name>A0ABW0REH1_9BACL</name>
<organism evidence="3 4">
    <name type="scientific">Ureibacillus suwonensis</name>
    <dbReference type="NCBI Taxonomy" id="313007"/>
    <lineage>
        <taxon>Bacteria</taxon>
        <taxon>Bacillati</taxon>
        <taxon>Bacillota</taxon>
        <taxon>Bacilli</taxon>
        <taxon>Bacillales</taxon>
        <taxon>Caryophanaceae</taxon>
        <taxon>Ureibacillus</taxon>
    </lineage>
</organism>
<evidence type="ECO:0000313" key="4">
    <source>
        <dbReference type="Proteomes" id="UP001595978"/>
    </source>
</evidence>
<dbReference type="PANTHER" id="PTHR40027:SF1">
    <property type="entry name" value="CELL DIVISION PROTEIN DIVIC"/>
    <property type="match status" value="1"/>
</dbReference>
<feature type="transmembrane region" description="Helical" evidence="2">
    <location>
        <begin position="39"/>
        <end position="58"/>
    </location>
</feature>
<dbReference type="InterPro" id="IPR039076">
    <property type="entry name" value="DivIC"/>
</dbReference>